<dbReference type="PANTHER" id="PTHR45947">
    <property type="entry name" value="SULFOQUINOVOSYL TRANSFERASE SQD2"/>
    <property type="match status" value="1"/>
</dbReference>
<evidence type="ECO:0000259" key="2">
    <source>
        <dbReference type="Pfam" id="PF13579"/>
    </source>
</evidence>
<keyword evidence="3" id="KW-0328">Glycosyltransferase</keyword>
<reference evidence="3" key="1">
    <citation type="submission" date="2021-04" db="EMBL/GenBank/DDBJ databases">
        <authorList>
            <person name="Rodrigo-Torres L."/>
            <person name="Arahal R. D."/>
            <person name="Lucena T."/>
        </authorList>
    </citation>
    <scope>NUCLEOTIDE SEQUENCE</scope>
    <source>
        <strain evidence="3">CECT 9275</strain>
    </source>
</reference>
<dbReference type="PANTHER" id="PTHR45947:SF3">
    <property type="entry name" value="SULFOQUINOVOSYL TRANSFERASE SQD2"/>
    <property type="match status" value="1"/>
</dbReference>
<feature type="domain" description="Glycosyltransferase subfamily 4-like N-terminal" evidence="2">
    <location>
        <begin position="27"/>
        <end position="174"/>
    </location>
</feature>
<organism evidence="3 4">
    <name type="scientific">Dyadobacter helix</name>
    <dbReference type="NCBI Taxonomy" id="2822344"/>
    <lineage>
        <taxon>Bacteria</taxon>
        <taxon>Pseudomonadati</taxon>
        <taxon>Bacteroidota</taxon>
        <taxon>Cytophagia</taxon>
        <taxon>Cytophagales</taxon>
        <taxon>Spirosomataceae</taxon>
        <taxon>Dyadobacter</taxon>
    </lineage>
</organism>
<dbReference type="AlphaFoldDB" id="A0A916NMH0"/>
<evidence type="ECO:0000259" key="1">
    <source>
        <dbReference type="Pfam" id="PF00534"/>
    </source>
</evidence>
<feature type="domain" description="Glycosyl transferase family 1" evidence="1">
    <location>
        <begin position="198"/>
        <end position="361"/>
    </location>
</feature>
<gene>
    <name evidence="3" type="primary">mshA_8</name>
    <name evidence="3" type="ORF">DYBT9275_03837</name>
</gene>
<dbReference type="RefSeq" id="WP_215240278.1">
    <property type="nucleotide sequence ID" value="NZ_CAJRAF010000002.1"/>
</dbReference>
<dbReference type="GO" id="GO:0102710">
    <property type="term" value="F:D-inositol-3-phosphate glycosyltransferase activity"/>
    <property type="evidence" value="ECO:0007669"/>
    <property type="project" value="UniProtKB-EC"/>
</dbReference>
<dbReference type="Pfam" id="PF13579">
    <property type="entry name" value="Glyco_trans_4_4"/>
    <property type="match status" value="1"/>
</dbReference>
<dbReference type="EC" id="2.4.1.250" evidence="3"/>
<evidence type="ECO:0000313" key="3">
    <source>
        <dbReference type="EMBL" id="CAG5006524.1"/>
    </source>
</evidence>
<dbReference type="SUPFAM" id="SSF53756">
    <property type="entry name" value="UDP-Glycosyltransferase/glycogen phosphorylase"/>
    <property type="match status" value="1"/>
</dbReference>
<dbReference type="Pfam" id="PF00534">
    <property type="entry name" value="Glycos_transf_1"/>
    <property type="match status" value="1"/>
</dbReference>
<dbReference type="EMBL" id="CAJRAF010000002">
    <property type="protein sequence ID" value="CAG5006524.1"/>
    <property type="molecule type" value="Genomic_DNA"/>
</dbReference>
<evidence type="ECO:0000313" key="4">
    <source>
        <dbReference type="Proteomes" id="UP000680038"/>
    </source>
</evidence>
<name>A0A916NMH0_9BACT</name>
<comment type="caution">
    <text evidence="3">The sequence shown here is derived from an EMBL/GenBank/DDBJ whole genome shotgun (WGS) entry which is preliminary data.</text>
</comment>
<dbReference type="Proteomes" id="UP000680038">
    <property type="component" value="Unassembled WGS sequence"/>
</dbReference>
<sequence length="386" mass="43664">MKKIKLLRIATETYSLHILLRGQLDFMQQNGFEVFMASSPDDKVPALIEQQNAEFFPLPLSRKFTLFQDFWALYQTIVLILKIKPQIVHTHSPKAGIVGMLAAFLCRVPLKVHTVAGLPLMETTGAKRKLLNAVESLTYYCADWVLPNSNHLKNFIIDNKLSGNSERLRVLGNGSSNGINVNYFSVSEHLRQEGQLFKESFGIATNSIILSFVGRLANYKGINELVEAFEVLQASHNNLYLLLIGAHEELNPLKDSTKSSIQNNKSIIAVGHQQDVRKYLTISDIFVFPSYREGFPQALMQACAMEVPSIATHINGCNEIIIDKVTGILIEPKSIAKIVGACDFLIKNKALRHEMGQKARQHVIRHFEQQSLWKTIMDFYKEKMYN</sequence>
<accession>A0A916NMH0</accession>
<dbReference type="InterPro" id="IPR001296">
    <property type="entry name" value="Glyco_trans_1"/>
</dbReference>
<keyword evidence="3" id="KW-0808">Transferase</keyword>
<dbReference type="Gene3D" id="3.40.50.2000">
    <property type="entry name" value="Glycogen Phosphorylase B"/>
    <property type="match status" value="2"/>
</dbReference>
<dbReference type="CDD" id="cd03808">
    <property type="entry name" value="GT4_CapM-like"/>
    <property type="match status" value="1"/>
</dbReference>
<dbReference type="InterPro" id="IPR028098">
    <property type="entry name" value="Glyco_trans_4-like_N"/>
</dbReference>
<protein>
    <submittedName>
        <fullName evidence="3">D-inositol-3-phosphate glycosyltransferase</fullName>
        <ecNumber evidence="3">2.4.1.250</ecNumber>
    </submittedName>
</protein>
<proteinExistence type="predicted"/>
<dbReference type="InterPro" id="IPR050194">
    <property type="entry name" value="Glycosyltransferase_grp1"/>
</dbReference>
<keyword evidence="4" id="KW-1185">Reference proteome</keyword>